<reference evidence="14" key="1">
    <citation type="journal article" date="2019" name="Int. J. Syst. Evol. Microbiol.">
        <title>The Global Catalogue of Microorganisms (GCM) 10K type strain sequencing project: providing services to taxonomists for standard genome sequencing and annotation.</title>
        <authorList>
            <consortium name="The Broad Institute Genomics Platform"/>
            <consortium name="The Broad Institute Genome Sequencing Center for Infectious Disease"/>
            <person name="Wu L."/>
            <person name="Ma J."/>
        </authorList>
    </citation>
    <scope>NUCLEOTIDE SEQUENCE [LARGE SCALE GENOMIC DNA]</scope>
    <source>
        <strain evidence="14">JCM 16961</strain>
    </source>
</reference>
<evidence type="ECO:0000256" key="9">
    <source>
        <dbReference type="SAM" id="MobiDB-lite"/>
    </source>
</evidence>
<dbReference type="InterPro" id="IPR050482">
    <property type="entry name" value="Sensor_HK_TwoCompSys"/>
</dbReference>
<dbReference type="EC" id="2.7.13.3" evidence="2"/>
<evidence type="ECO:0000256" key="10">
    <source>
        <dbReference type="SAM" id="Phobius"/>
    </source>
</evidence>
<sequence length="443" mass="47416">MSQPQDYDAADVSFAELAERRRGPVLRFLRRHPRGTDALVVALYLLSAGALLTMAAGPVPWPALVCVAVVAAALWFRRAAPFAVLGIVAVATLALMVVDPFHGVFSMGLWLALYAAGTQYTWWRSMAMAVLMSAVQVLMTALWVLPHLMDQQHEPHMDIQIGSLPDAILLISALTVSANLISVGIGAAVRSNRLHQAELANWGLRVQRLAQVHERNRIAREMHDVVAHSLSVMVALADGAAVVVRRSPDRAQEVLGELSTTGRRALRDTRRVIGVLREGAAPLEPQPAEATLNQMLEGFRVAGLPLEYSASGCELPDDAGLRLTVHRIIQESLTNVLRHGRDVTRVTVDCTTAERPSGGHSVRLRVHDDGRGGADTGGAAPPKAGRDVGPPGPGQGLRGIAERVAIYDGSFRAGPDPAGGWSVDAELRVTGEICPGGNTEDEQ</sequence>
<gene>
    <name evidence="13" type="ORF">GCM10022377_20430</name>
</gene>
<keyword evidence="10" id="KW-1133">Transmembrane helix</keyword>
<dbReference type="InterPro" id="IPR036890">
    <property type="entry name" value="HATPase_C_sf"/>
</dbReference>
<dbReference type="Pfam" id="PF07730">
    <property type="entry name" value="HisKA_3"/>
    <property type="match status" value="1"/>
</dbReference>
<evidence type="ECO:0000256" key="6">
    <source>
        <dbReference type="ARBA" id="ARBA00022777"/>
    </source>
</evidence>
<dbReference type="EMBL" id="BAABCJ010000005">
    <property type="protein sequence ID" value="GAA3706588.1"/>
    <property type="molecule type" value="Genomic_DNA"/>
</dbReference>
<protein>
    <recommendedName>
        <fullName evidence="2">histidine kinase</fullName>
        <ecNumber evidence="2">2.7.13.3</ecNumber>
    </recommendedName>
</protein>
<dbReference type="CDD" id="cd16917">
    <property type="entry name" value="HATPase_UhpB-NarQ-NarX-like"/>
    <property type="match status" value="1"/>
</dbReference>
<dbReference type="PANTHER" id="PTHR24421">
    <property type="entry name" value="NITRATE/NITRITE SENSOR PROTEIN NARX-RELATED"/>
    <property type="match status" value="1"/>
</dbReference>
<keyword evidence="14" id="KW-1185">Reference proteome</keyword>
<dbReference type="RefSeq" id="WP_344883924.1">
    <property type="nucleotide sequence ID" value="NZ_BAABCJ010000005.1"/>
</dbReference>
<keyword evidence="3" id="KW-0597">Phosphoprotein</keyword>
<feature type="domain" description="Histidine kinase/HSP90-like ATPase" evidence="11">
    <location>
        <begin position="323"/>
        <end position="428"/>
    </location>
</feature>
<keyword evidence="8" id="KW-0902">Two-component regulatory system</keyword>
<evidence type="ECO:0000313" key="13">
    <source>
        <dbReference type="EMBL" id="GAA3706588.1"/>
    </source>
</evidence>
<comment type="catalytic activity">
    <reaction evidence="1">
        <text>ATP + protein L-histidine = ADP + protein N-phospho-L-histidine.</text>
        <dbReference type="EC" id="2.7.13.3"/>
    </reaction>
</comment>
<feature type="region of interest" description="Disordered" evidence="9">
    <location>
        <begin position="354"/>
        <end position="398"/>
    </location>
</feature>
<dbReference type="GO" id="GO:0016301">
    <property type="term" value="F:kinase activity"/>
    <property type="evidence" value="ECO:0007669"/>
    <property type="project" value="UniProtKB-KW"/>
</dbReference>
<feature type="transmembrane region" description="Helical" evidence="10">
    <location>
        <begin position="83"/>
        <end position="116"/>
    </location>
</feature>
<evidence type="ECO:0000256" key="5">
    <source>
        <dbReference type="ARBA" id="ARBA00022741"/>
    </source>
</evidence>
<evidence type="ECO:0000259" key="11">
    <source>
        <dbReference type="Pfam" id="PF02518"/>
    </source>
</evidence>
<dbReference type="InterPro" id="IPR003594">
    <property type="entry name" value="HATPase_dom"/>
</dbReference>
<feature type="transmembrane region" description="Helical" evidence="10">
    <location>
        <begin position="36"/>
        <end position="53"/>
    </location>
</feature>
<feature type="transmembrane region" description="Helical" evidence="10">
    <location>
        <begin position="167"/>
        <end position="189"/>
    </location>
</feature>
<proteinExistence type="predicted"/>
<dbReference type="SUPFAM" id="SSF55874">
    <property type="entry name" value="ATPase domain of HSP90 chaperone/DNA topoisomerase II/histidine kinase"/>
    <property type="match status" value="1"/>
</dbReference>
<evidence type="ECO:0000256" key="4">
    <source>
        <dbReference type="ARBA" id="ARBA00022679"/>
    </source>
</evidence>
<feature type="transmembrane region" description="Helical" evidence="10">
    <location>
        <begin position="122"/>
        <end position="146"/>
    </location>
</feature>
<evidence type="ECO:0000256" key="8">
    <source>
        <dbReference type="ARBA" id="ARBA00023012"/>
    </source>
</evidence>
<accession>A0ABP7DLP5</accession>
<dbReference type="Pfam" id="PF02518">
    <property type="entry name" value="HATPase_c"/>
    <property type="match status" value="1"/>
</dbReference>
<evidence type="ECO:0000256" key="1">
    <source>
        <dbReference type="ARBA" id="ARBA00000085"/>
    </source>
</evidence>
<feature type="transmembrane region" description="Helical" evidence="10">
    <location>
        <begin position="59"/>
        <end position="76"/>
    </location>
</feature>
<organism evidence="13 14">
    <name type="scientific">Zhihengliuella alba</name>
    <dbReference type="NCBI Taxonomy" id="547018"/>
    <lineage>
        <taxon>Bacteria</taxon>
        <taxon>Bacillati</taxon>
        <taxon>Actinomycetota</taxon>
        <taxon>Actinomycetes</taxon>
        <taxon>Micrococcales</taxon>
        <taxon>Micrococcaceae</taxon>
        <taxon>Zhihengliuella</taxon>
    </lineage>
</organism>
<dbReference type="Gene3D" id="3.30.565.10">
    <property type="entry name" value="Histidine kinase-like ATPase, C-terminal domain"/>
    <property type="match status" value="1"/>
</dbReference>
<keyword evidence="10" id="KW-0472">Membrane</keyword>
<evidence type="ECO:0000256" key="2">
    <source>
        <dbReference type="ARBA" id="ARBA00012438"/>
    </source>
</evidence>
<keyword evidence="7" id="KW-0067">ATP-binding</keyword>
<evidence type="ECO:0000259" key="12">
    <source>
        <dbReference type="Pfam" id="PF07730"/>
    </source>
</evidence>
<dbReference type="Gene3D" id="1.20.5.1930">
    <property type="match status" value="1"/>
</dbReference>
<name>A0ABP7DLP5_9MICC</name>
<evidence type="ECO:0000256" key="3">
    <source>
        <dbReference type="ARBA" id="ARBA00022553"/>
    </source>
</evidence>
<keyword evidence="6 13" id="KW-0418">Kinase</keyword>
<keyword evidence="4" id="KW-0808">Transferase</keyword>
<feature type="domain" description="Signal transduction histidine kinase subgroup 3 dimerisation and phosphoacceptor" evidence="12">
    <location>
        <begin position="214"/>
        <end position="279"/>
    </location>
</feature>
<keyword evidence="5" id="KW-0547">Nucleotide-binding</keyword>
<comment type="caution">
    <text evidence="13">The sequence shown here is derived from an EMBL/GenBank/DDBJ whole genome shotgun (WGS) entry which is preliminary data.</text>
</comment>
<keyword evidence="10" id="KW-0812">Transmembrane</keyword>
<dbReference type="InterPro" id="IPR011712">
    <property type="entry name" value="Sig_transdc_His_kin_sub3_dim/P"/>
</dbReference>
<evidence type="ECO:0000313" key="14">
    <source>
        <dbReference type="Proteomes" id="UP001501536"/>
    </source>
</evidence>
<dbReference type="PANTHER" id="PTHR24421:SF10">
    <property type="entry name" value="NITRATE_NITRITE SENSOR PROTEIN NARQ"/>
    <property type="match status" value="1"/>
</dbReference>
<dbReference type="Proteomes" id="UP001501536">
    <property type="component" value="Unassembled WGS sequence"/>
</dbReference>
<evidence type="ECO:0000256" key="7">
    <source>
        <dbReference type="ARBA" id="ARBA00022840"/>
    </source>
</evidence>